<keyword evidence="4" id="KW-1185">Reference proteome</keyword>
<dbReference type="InterPro" id="IPR026444">
    <property type="entry name" value="Secre_tail"/>
</dbReference>
<dbReference type="Proteomes" id="UP000247345">
    <property type="component" value="Unassembled WGS sequence"/>
</dbReference>
<dbReference type="RefSeq" id="WP_105048021.1">
    <property type="nucleotide sequence ID" value="NZ_CP150661.1"/>
</dbReference>
<gene>
    <name evidence="3" type="ORF">BTO14_03430</name>
</gene>
<keyword evidence="1" id="KW-0732">Signal</keyword>
<name>A0A2P6CBU7_9FLAO</name>
<accession>A0A2P6CBU7</accession>
<evidence type="ECO:0000313" key="4">
    <source>
        <dbReference type="Proteomes" id="UP000247345"/>
    </source>
</evidence>
<proteinExistence type="predicted"/>
<dbReference type="OrthoDB" id="2582440at2"/>
<reference evidence="3 4" key="1">
    <citation type="submission" date="2016-12" db="EMBL/GenBank/DDBJ databases">
        <title>Trade-off between light-utilization and light-protection in marine flavobacteria.</title>
        <authorList>
            <person name="Kumagai Y."/>
            <person name="Yoshizawa S."/>
            <person name="Kogure K."/>
            <person name="Iwasaki W."/>
        </authorList>
    </citation>
    <scope>NUCLEOTIDE SEQUENCE [LARGE SCALE GENOMIC DNA]</scope>
    <source>
        <strain evidence="3 4">KCTC 12100</strain>
    </source>
</reference>
<dbReference type="NCBIfam" id="TIGR04183">
    <property type="entry name" value="Por_Secre_tail"/>
    <property type="match status" value="1"/>
</dbReference>
<evidence type="ECO:0000259" key="2">
    <source>
        <dbReference type="Pfam" id="PF18962"/>
    </source>
</evidence>
<dbReference type="Pfam" id="PF18962">
    <property type="entry name" value="Por_Secre_tail"/>
    <property type="match status" value="1"/>
</dbReference>
<feature type="domain" description="Secretion system C-terminal sorting" evidence="2">
    <location>
        <begin position="1788"/>
        <end position="1854"/>
    </location>
</feature>
<organism evidence="3 4">
    <name type="scientific">Polaribacter butkevichii</name>
    <dbReference type="NCBI Taxonomy" id="218490"/>
    <lineage>
        <taxon>Bacteria</taxon>
        <taxon>Pseudomonadati</taxon>
        <taxon>Bacteroidota</taxon>
        <taxon>Flavobacteriia</taxon>
        <taxon>Flavobacteriales</taxon>
        <taxon>Flavobacteriaceae</taxon>
    </lineage>
</organism>
<evidence type="ECO:0000256" key="1">
    <source>
        <dbReference type="ARBA" id="ARBA00022729"/>
    </source>
</evidence>
<protein>
    <recommendedName>
        <fullName evidence="2">Secretion system C-terminal sorting domain-containing protein</fullName>
    </recommendedName>
</protein>
<evidence type="ECO:0000313" key="3">
    <source>
        <dbReference type="EMBL" id="PQJ72359.1"/>
    </source>
</evidence>
<sequence>MKRTTTLKWLTLLLVLNIINIYAIDKKEVKGLTNSAKTTKTTTTTTTILPTKALAVNTLADLPKNEIVPLVNDGTNFSGVTVSSSKALGFDEWSNKGNAIISGTSDYTSTNSDSYLTITSLLTMPAGSYAGAKIRSNSLLSSISNLLSFLNGVTITTYNGSTLQETHVVSNDTSLTLLDLTSSNPYNVGFVTTKPFNKIRITYDTGLIGSLTTSLIVYNAFVKVYENNTDTSNCNTQVAWTNTAYPVEVYAPGTSGLLGVGNGLSNIENIISASTTDYAELGLSVNLLDDLEIGVYDVLDNYTGANFVGFDIEVASIADVNLLNNISISTYKDGSVIPVETKSGSTMLLGVPLLTASSKQTIGFLATQEFDEVRIKFSSTLNANVGTIKIYNSFIQEMCETTLACNTTYALNSPAFSTYVDFQQTGVSGLACVGCAVSNSENVLSSDDTDYATINVTAGVAAKVNLAVRDATNTYPAGSYAGFALSFDDALVSLEVLRNSITIATLDANGDVLESKSASDLVGLELLTNIIGTSATGDVNLGFKTTQAYSGIKISASALVSVAINNKIDVYGAFVDTRGATGSGFGTCLIDSDNDGIDDSLDIDDDNDGIIDIVENGNCAIEDKVEIVELYSEDFGTGTGRSSNPYVENHLYDTSGAIPDGSYAIVSSNAPGLPAYNRTDQNGNVDANIDEFTGPAGGSINGRYLSINMVNSGNIEFYRHRLNNLIIGADYRFRLDMAGLCNGCADAPIFRLEVQDTSGNVLKTVSSSSLGVTNNDTWVRVNLNFTGTTDKVDIVIFNDQPNGGAGNDVGVDNIVFSVLQCPASFNDPDNDGLENSIDLDSDGDGCPDVREAGVPGILKTTNVTNGNGTDATANTTVATDNAILDIASSGQSVGFNGLVESIETDDTARAITTYPSNYITYALDSNINACGTAMITQVFQSTTEKWIEITNTSDNIVGENTVNIALFKDGALTTLAPSAFINNLSAIDPHASILISSVAVNNKLSGATEITGADDPNATAVTDFSGADDIIVLTKNIDSKAWINRVDVISNIADSTSYVRSDMILEPNTTFDSAEWVAFINDNIITYNDLEFDDTTERHPHDPLLSEIATANDDANIKPGLHNFGFTNRVGSVWSNGYPDRSREVKISEDYNHLEKLSARTFEVNTGAIFSITDHLLVVTNNVILNGEIRLVSTDDSNKAQLVQTHQGLKQVTGAGKLLVDQKSKAPNMYRYSYMGSPVNTVGESTYSVLSVLKDGTNPLTASGTIGQGASDIAKDITFVEGYNGSNTAPISIADYWIYTYGSAAGGRSNWEHKYRRAPIAQTDGFIFKGPSDPEQNYTYVGTPKDGELATAVGGDQSYLVGNPFAGAISAKKFIEDNTNSITGSLYFWEHAGEKNAVGTLGHYYAGYVGGYAIRNISMGLSANQVMSNNGADVETSLVEAELETKNNGASDYSLDGVTGVVLGSLNESVSFTSTIAADSLFINYKTISTGSIGVKVNGNLQSVPLNISSGQYTHVCFINDIKVNDVIEVIYTDNSGAHNLYLDSFVLKGRVVTEGVPALGTGEYKVPQAYIAMGQGFFIMGDSDGGPIVFNNSQREYKAEGTESILFKSSKKSKEKKRTNVSKLPIIKLGMNYTNEEGIGLHRQIGISFKNDNSFGYDNGYDSAMLDVGETDFYWKFPNSENKYAIAGVQSISDDLEVPLYISLAHKGTIVIGVDEWDAIDRNVYIKDKLTKQAYLINNGSFSLKLASGSYTDRFFLTFKESNTLSVSDNTTVLNKNIAVYLDNNTQEIVINNENSLQLKNVKLYNLLGQEVGKWNNLDQIATQQRLKTNKLSDAIYIINIETEKGKISKKVILE</sequence>
<comment type="caution">
    <text evidence="3">The sequence shown here is derived from an EMBL/GenBank/DDBJ whole genome shotgun (WGS) entry which is preliminary data.</text>
</comment>
<dbReference type="EMBL" id="MSCK01000001">
    <property type="protein sequence ID" value="PQJ72359.1"/>
    <property type="molecule type" value="Genomic_DNA"/>
</dbReference>